<evidence type="ECO:0000313" key="1">
    <source>
        <dbReference type="EMBL" id="KAE9268655.1"/>
    </source>
</evidence>
<protein>
    <submittedName>
        <fullName evidence="1">Uncharacterized protein</fullName>
    </submittedName>
</protein>
<organism evidence="1 2">
    <name type="scientific">Phytophthora rubi</name>
    <dbReference type="NCBI Taxonomy" id="129364"/>
    <lineage>
        <taxon>Eukaryota</taxon>
        <taxon>Sar</taxon>
        <taxon>Stramenopiles</taxon>
        <taxon>Oomycota</taxon>
        <taxon>Peronosporomycetes</taxon>
        <taxon>Peronosporales</taxon>
        <taxon>Peronosporaceae</taxon>
        <taxon>Phytophthora</taxon>
    </lineage>
</organism>
<comment type="caution">
    <text evidence="1">The sequence shown here is derived from an EMBL/GenBank/DDBJ whole genome shotgun (WGS) entry which is preliminary data.</text>
</comment>
<reference evidence="1 2" key="1">
    <citation type="submission" date="2018-08" db="EMBL/GenBank/DDBJ databases">
        <title>Genomic investigation of the strawberry pathogen Phytophthora fragariae indicates pathogenicity is determined by transcriptional variation in three key races.</title>
        <authorList>
            <person name="Adams T.M."/>
            <person name="Armitage A.D."/>
            <person name="Sobczyk M.K."/>
            <person name="Bates H.J."/>
            <person name="Dunwell J.M."/>
            <person name="Nellist C.F."/>
            <person name="Harrison R.J."/>
        </authorList>
    </citation>
    <scope>NUCLEOTIDE SEQUENCE [LARGE SCALE GENOMIC DNA]</scope>
    <source>
        <strain evidence="1 2">SCRP333</strain>
    </source>
</reference>
<dbReference type="Proteomes" id="UP000434957">
    <property type="component" value="Unassembled WGS sequence"/>
</dbReference>
<dbReference type="EMBL" id="QXFT01006561">
    <property type="protein sequence ID" value="KAE9268655.1"/>
    <property type="molecule type" value="Genomic_DNA"/>
</dbReference>
<proteinExistence type="predicted"/>
<evidence type="ECO:0000313" key="2">
    <source>
        <dbReference type="Proteomes" id="UP000434957"/>
    </source>
</evidence>
<gene>
    <name evidence="1" type="ORF">PR003_g31372</name>
</gene>
<name>A0A6A4BAA5_9STRA</name>
<dbReference type="AlphaFoldDB" id="A0A6A4BAA5"/>
<accession>A0A6A4BAA5</accession>
<sequence>MCEGGTREACSAQESTHTWSGELPVPLKAFISKRFGSRRRTQNRRPG</sequence>
<keyword evidence="2" id="KW-1185">Reference proteome</keyword>